<comment type="caution">
    <text evidence="5">The sequence shown here is derived from an EMBL/GenBank/DDBJ whole genome shotgun (WGS) entry which is preliminary data.</text>
</comment>
<proteinExistence type="predicted"/>
<evidence type="ECO:0000259" key="4">
    <source>
        <dbReference type="PROSITE" id="PS50887"/>
    </source>
</evidence>
<feature type="domain" description="GGDEF" evidence="4">
    <location>
        <begin position="346"/>
        <end position="473"/>
    </location>
</feature>
<dbReference type="Pfam" id="PF11849">
    <property type="entry name" value="DUF3369"/>
    <property type="match status" value="1"/>
</dbReference>
<dbReference type="GO" id="GO:0071111">
    <property type="term" value="F:cyclic-guanylate-specific phosphodiesterase activity"/>
    <property type="evidence" value="ECO:0007669"/>
    <property type="project" value="InterPro"/>
</dbReference>
<dbReference type="SMART" id="SM00267">
    <property type="entry name" value="GGDEF"/>
    <property type="match status" value="1"/>
</dbReference>
<name>A0A840U987_9GAMM</name>
<dbReference type="AlphaFoldDB" id="A0A840U987"/>
<dbReference type="GO" id="GO:0003677">
    <property type="term" value="F:DNA binding"/>
    <property type="evidence" value="ECO:0007669"/>
    <property type="project" value="UniProtKB-KW"/>
</dbReference>
<organism evidence="5 6">
    <name type="scientific">Marinobacter oulmenensis</name>
    <dbReference type="NCBI Taxonomy" id="643747"/>
    <lineage>
        <taxon>Bacteria</taxon>
        <taxon>Pseudomonadati</taxon>
        <taxon>Pseudomonadota</taxon>
        <taxon>Gammaproteobacteria</taxon>
        <taxon>Pseudomonadales</taxon>
        <taxon>Marinobacteraceae</taxon>
        <taxon>Marinobacter</taxon>
    </lineage>
</organism>
<reference evidence="5 6" key="1">
    <citation type="submission" date="2020-08" db="EMBL/GenBank/DDBJ databases">
        <title>Genomic Encyclopedia of Type Strains, Phase IV (KMG-IV): sequencing the most valuable type-strain genomes for metagenomic binning, comparative biology and taxonomic classification.</title>
        <authorList>
            <person name="Goeker M."/>
        </authorList>
    </citation>
    <scope>NUCLEOTIDE SEQUENCE [LARGE SCALE GENOMIC DNA]</scope>
    <source>
        <strain evidence="5 6">DSM 22359</strain>
    </source>
</reference>
<dbReference type="PROSITE" id="PS50887">
    <property type="entry name" value="GGDEF"/>
    <property type="match status" value="1"/>
</dbReference>
<dbReference type="Gene3D" id="3.30.70.270">
    <property type="match status" value="1"/>
</dbReference>
<dbReference type="PANTHER" id="PTHR33121">
    <property type="entry name" value="CYCLIC DI-GMP PHOSPHODIESTERASE PDEF"/>
    <property type="match status" value="1"/>
</dbReference>
<dbReference type="InterPro" id="IPR021800">
    <property type="entry name" value="DUF3369"/>
</dbReference>
<protein>
    <submittedName>
        <fullName evidence="5">EAL domain-containing protein (Putative c-di-GMP-specific phosphodiesterase class I)/GGDEF domain-containing protein/DNA-binding response OmpR family regulator</fullName>
    </submittedName>
</protein>
<dbReference type="InterPro" id="IPR011006">
    <property type="entry name" value="CheY-like_superfamily"/>
</dbReference>
<dbReference type="RefSeq" id="WP_183700945.1">
    <property type="nucleotide sequence ID" value="NZ_JACHFE010000003.1"/>
</dbReference>
<keyword evidence="5" id="KW-0238">DNA-binding</keyword>
<dbReference type="SUPFAM" id="SSF55073">
    <property type="entry name" value="Nucleotide cyclase"/>
    <property type="match status" value="1"/>
</dbReference>
<evidence type="ECO:0000259" key="3">
    <source>
        <dbReference type="PROSITE" id="PS50883"/>
    </source>
</evidence>
<dbReference type="InterPro" id="IPR035919">
    <property type="entry name" value="EAL_sf"/>
</dbReference>
<dbReference type="InterPro" id="IPR050706">
    <property type="entry name" value="Cyclic-di-GMP_PDE-like"/>
</dbReference>
<evidence type="ECO:0000259" key="2">
    <source>
        <dbReference type="PROSITE" id="PS50110"/>
    </source>
</evidence>
<keyword evidence="1" id="KW-0597">Phosphoprotein</keyword>
<dbReference type="EMBL" id="JACHFE010000003">
    <property type="protein sequence ID" value="MBB5320783.1"/>
    <property type="molecule type" value="Genomic_DNA"/>
</dbReference>
<gene>
    <name evidence="5" type="ORF">HNR38_001269</name>
</gene>
<dbReference type="PANTHER" id="PTHR33121:SF70">
    <property type="entry name" value="SIGNALING PROTEIN YKOW"/>
    <property type="match status" value="1"/>
</dbReference>
<keyword evidence="6" id="KW-1185">Reference proteome</keyword>
<dbReference type="CDD" id="cd01948">
    <property type="entry name" value="EAL"/>
    <property type="match status" value="1"/>
</dbReference>
<dbReference type="Pfam" id="PF00990">
    <property type="entry name" value="GGDEF"/>
    <property type="match status" value="1"/>
</dbReference>
<evidence type="ECO:0000256" key="1">
    <source>
        <dbReference type="PROSITE-ProRule" id="PRU00169"/>
    </source>
</evidence>
<dbReference type="InterPro" id="IPR001633">
    <property type="entry name" value="EAL_dom"/>
</dbReference>
<dbReference type="CDD" id="cd00156">
    <property type="entry name" value="REC"/>
    <property type="match status" value="1"/>
</dbReference>
<feature type="modified residue" description="4-aspartylphosphate" evidence="1">
    <location>
        <position position="81"/>
    </location>
</feature>
<dbReference type="InterPro" id="IPR001789">
    <property type="entry name" value="Sig_transdc_resp-reg_receiver"/>
</dbReference>
<sequence length="735" mass="82106">MANNNNLFAFASGSTTTENHSPDPWLILSVEDDPDYQASLAMALEFVEVAGRPVRLLRAGSAFEAARLIPEHPDISVILLDVVMESDDAGLSLVRTIREVIGNTLVRIVLLTGQPGMAPRLDVMREYDIDDYWNKAELTHEHLASIITGNIRSWDRSSQLERARQGLQIITEASRVLGQKRDIRAFTRHVLEHLARLVGAANEGVACVRYPSENLEAASIIEASGSFEACAHRCINELPDSRLKSTIQQYLARPDATPEGDLSVFDFSRNEKAGEHYLAVLKTTRPLSIQESNLLEVFCENASAGLTNLRLASRLHKLAYRDPELDLPNRNQFLRYLGQHLRSQARKRHLMVLQLYEFNEMAFQLGDRFASQILSGVAQTLRNILSNPDGCARVDRSSFAALMESPAACHELAEALNQPIETEGGSYRVSICSVCLPLEEFGEEQTSTLLNTAEIAMEQARENRSNPLFFSHYDQAPILERYALLTRLRQALDDHSLDIFLQPKVELETGLLAGFEALVRWPQADGSYIRPDQFIPIAEHGGLIGELDLQVLDKTLQTIQLLQEQGIHTPVAFNASPLDLFEPSHFETMLRMISDSGINPTLLELEVTESRAMEEYDMISERLQQLMDMGVGVSIDDFGTGYSSLGHITHLAASTLKIDRSFVFRMEESTDAVHVVDMILRLSRRFSFKVVAEGVETDTQRKLLLELGCSIGQGYLFSPPLPVNDAVDWALHHSS</sequence>
<dbReference type="SMART" id="SM00448">
    <property type="entry name" value="REC"/>
    <property type="match status" value="1"/>
</dbReference>
<dbReference type="Proteomes" id="UP000591735">
    <property type="component" value="Unassembled WGS sequence"/>
</dbReference>
<dbReference type="SMART" id="SM00052">
    <property type="entry name" value="EAL"/>
    <property type="match status" value="1"/>
</dbReference>
<dbReference type="SUPFAM" id="SSF141868">
    <property type="entry name" value="EAL domain-like"/>
    <property type="match status" value="1"/>
</dbReference>
<dbReference type="Gene3D" id="3.20.20.450">
    <property type="entry name" value="EAL domain"/>
    <property type="match status" value="1"/>
</dbReference>
<dbReference type="InterPro" id="IPR043128">
    <property type="entry name" value="Rev_trsase/Diguanyl_cyclase"/>
</dbReference>
<dbReference type="InterPro" id="IPR000160">
    <property type="entry name" value="GGDEF_dom"/>
</dbReference>
<dbReference type="PROSITE" id="PS50110">
    <property type="entry name" value="RESPONSE_REGULATORY"/>
    <property type="match status" value="1"/>
</dbReference>
<dbReference type="PROSITE" id="PS50883">
    <property type="entry name" value="EAL"/>
    <property type="match status" value="1"/>
</dbReference>
<dbReference type="Gene3D" id="3.40.50.2300">
    <property type="match status" value="1"/>
</dbReference>
<dbReference type="GO" id="GO:0000160">
    <property type="term" value="P:phosphorelay signal transduction system"/>
    <property type="evidence" value="ECO:0007669"/>
    <property type="project" value="InterPro"/>
</dbReference>
<dbReference type="Pfam" id="PF00563">
    <property type="entry name" value="EAL"/>
    <property type="match status" value="1"/>
</dbReference>
<feature type="domain" description="Response regulatory" evidence="2">
    <location>
        <begin position="26"/>
        <end position="150"/>
    </location>
</feature>
<accession>A0A840U987</accession>
<evidence type="ECO:0000313" key="5">
    <source>
        <dbReference type="EMBL" id="MBB5320783.1"/>
    </source>
</evidence>
<dbReference type="InterPro" id="IPR029787">
    <property type="entry name" value="Nucleotide_cyclase"/>
</dbReference>
<evidence type="ECO:0000313" key="6">
    <source>
        <dbReference type="Proteomes" id="UP000591735"/>
    </source>
</evidence>
<feature type="domain" description="EAL" evidence="3">
    <location>
        <begin position="481"/>
        <end position="734"/>
    </location>
</feature>
<dbReference type="SUPFAM" id="SSF52172">
    <property type="entry name" value="CheY-like"/>
    <property type="match status" value="1"/>
</dbReference>